<evidence type="ECO:0000313" key="3">
    <source>
        <dbReference type="Proteomes" id="UP000005289"/>
    </source>
</evidence>
<protein>
    <submittedName>
        <fullName evidence="2">ATPase</fullName>
    </submittedName>
</protein>
<feature type="region of interest" description="Disordered" evidence="1">
    <location>
        <begin position="13"/>
        <end position="33"/>
    </location>
</feature>
<accession>W0DSG2</accession>
<dbReference type="OrthoDB" id="5771387at2"/>
<keyword evidence="3" id="KW-1185">Reference proteome</keyword>
<evidence type="ECO:0000256" key="1">
    <source>
        <dbReference type="SAM" id="MobiDB-lite"/>
    </source>
</evidence>
<dbReference type="HOGENOM" id="CLU_173264_0_0_6"/>
<dbReference type="RefSeq" id="WP_006746596.1">
    <property type="nucleotide sequence ID" value="NZ_CP007029.1"/>
</dbReference>
<dbReference type="KEGG" id="tti:THITH_17490"/>
<sequence length="105" mass="12206">MDDTLQRLLDAETKAEGIAKEAEEAHERSVQEAIDEARERDEAFAARIPDLQQAWIRRAEERAAKTIAEVERRYDERHEQLRDMAEDREDDALAAAFQVLMDPRL</sequence>
<name>W0DSG2_9GAMM</name>
<proteinExistence type="predicted"/>
<organism evidence="2 3">
    <name type="scientific">Thioalkalivibrio paradoxus ARh 1</name>
    <dbReference type="NCBI Taxonomy" id="713585"/>
    <lineage>
        <taxon>Bacteria</taxon>
        <taxon>Pseudomonadati</taxon>
        <taxon>Pseudomonadota</taxon>
        <taxon>Gammaproteobacteria</taxon>
        <taxon>Chromatiales</taxon>
        <taxon>Ectothiorhodospiraceae</taxon>
        <taxon>Thioalkalivibrio</taxon>
    </lineage>
</organism>
<evidence type="ECO:0000313" key="2">
    <source>
        <dbReference type="EMBL" id="AHE99790.1"/>
    </source>
</evidence>
<dbReference type="AlphaFoldDB" id="W0DSG2"/>
<dbReference type="EMBL" id="CP007029">
    <property type="protein sequence ID" value="AHE99790.1"/>
    <property type="molecule type" value="Genomic_DNA"/>
</dbReference>
<dbReference type="Proteomes" id="UP000005289">
    <property type="component" value="Chromosome"/>
</dbReference>
<gene>
    <name evidence="2" type="ORF">THITH_17490</name>
</gene>
<dbReference type="STRING" id="713585.THITH_17490"/>
<reference evidence="2 3" key="1">
    <citation type="submission" date="2013-12" db="EMBL/GenBank/DDBJ databases">
        <authorList>
            <consortium name="DOE Joint Genome Institute"/>
            <person name="Muyzer G."/>
            <person name="Huntemann M."/>
            <person name="Han J."/>
            <person name="Chen A."/>
            <person name="Kyrpides N."/>
            <person name="Mavromatis K."/>
            <person name="Markowitz V."/>
            <person name="Palaniappan K."/>
            <person name="Ivanova N."/>
            <person name="Schaumberg A."/>
            <person name="Pati A."/>
            <person name="Liolios K."/>
            <person name="Nordberg H.P."/>
            <person name="Cantor M.N."/>
            <person name="Hua S.X."/>
            <person name="Woyke T."/>
        </authorList>
    </citation>
    <scope>NUCLEOTIDE SEQUENCE [LARGE SCALE GENOMIC DNA]</scope>
    <source>
        <strain evidence="2 3">ARh 1</strain>
    </source>
</reference>